<evidence type="ECO:0000256" key="2">
    <source>
        <dbReference type="ARBA" id="ARBA00023002"/>
    </source>
</evidence>
<protein>
    <submittedName>
        <fullName evidence="5">Shikimate dehydrogenase</fullName>
        <ecNumber evidence="5">1.1.1.25</ecNumber>
    </submittedName>
</protein>
<dbReference type="GO" id="GO:0005829">
    <property type="term" value="C:cytosol"/>
    <property type="evidence" value="ECO:0007669"/>
    <property type="project" value="TreeGrafter"/>
</dbReference>
<dbReference type="EC" id="1.1.1.25" evidence="5"/>
<dbReference type="InterPro" id="IPR013708">
    <property type="entry name" value="Shikimate_DH-bd_N"/>
</dbReference>
<dbReference type="InterPro" id="IPR046346">
    <property type="entry name" value="Aminoacid_DH-like_N_sf"/>
</dbReference>
<keyword evidence="3" id="KW-0028">Amino-acid biosynthesis</keyword>
<dbReference type="GO" id="GO:0019632">
    <property type="term" value="P:shikimate metabolic process"/>
    <property type="evidence" value="ECO:0007669"/>
    <property type="project" value="TreeGrafter"/>
</dbReference>
<sequence>MNNLKLGIIGNNINYTFSKIFFNTLFIKNKIKNINYNIFNIKNIKYIYNILNKYKNLLGLNITIPYKKKIIKYLYKINKIAKKIKSVNVIKIINNKLVGYNTDYYGFYKSLNFKNKYNKVLLLGGTGGVGKSIIYVLNKININYNIITRKNIKKKLYIQYINLKKKDLYNTIIINCSPIGTYPLISYYPNIKYKYLNKNNYLYDLIYNPLKTSFLKKGEKYKCYIQNGIKMLFYQANKS</sequence>
<dbReference type="GO" id="GO:0009073">
    <property type="term" value="P:aromatic amino acid family biosynthetic process"/>
    <property type="evidence" value="ECO:0007669"/>
    <property type="project" value="UniProtKB-KW"/>
</dbReference>
<dbReference type="GO" id="GO:0009423">
    <property type="term" value="P:chorismate biosynthetic process"/>
    <property type="evidence" value="ECO:0007669"/>
    <property type="project" value="TreeGrafter"/>
</dbReference>
<accession>A0AAU7QQI0</accession>
<dbReference type="InterPro" id="IPR022893">
    <property type="entry name" value="Shikimate_DH_fam"/>
</dbReference>
<reference evidence="5" key="1">
    <citation type="submission" date="2024-06" db="EMBL/GenBank/DDBJ databases">
        <title>Diversity, functionality, and evolutionary history of bacterial symbionts in false click beetles (Coleoptera, Throscidae).</title>
        <authorList>
            <person name="Wierz J.C."/>
            <person name="Malm H."/>
            <person name="Kaltenpoth M."/>
            <person name="Engl T."/>
        </authorList>
    </citation>
    <scope>NUCLEOTIDE SEQUENCE</scope>
    <source>
        <strain evidence="5">Tser</strain>
    </source>
</reference>
<organism evidence="5">
    <name type="scientific">Candidatus Shikimatogenerans sp. Tser</name>
    <dbReference type="NCBI Taxonomy" id="3158568"/>
    <lineage>
        <taxon>Bacteria</taxon>
        <taxon>Pseudomonadati</taxon>
        <taxon>Bacteroidota</taxon>
        <taxon>Flavobacteriia</taxon>
        <taxon>Flavobacteriales</taxon>
        <taxon>Candidatus Shikimatogenerans</taxon>
    </lineage>
</organism>
<dbReference type="SUPFAM" id="SSF51735">
    <property type="entry name" value="NAD(P)-binding Rossmann-fold domains"/>
    <property type="match status" value="1"/>
</dbReference>
<dbReference type="Pfam" id="PF08501">
    <property type="entry name" value="Shikimate_dh_N"/>
    <property type="match status" value="1"/>
</dbReference>
<dbReference type="Gene3D" id="3.40.50.10860">
    <property type="entry name" value="Leucine Dehydrogenase, chain A, domain 1"/>
    <property type="match status" value="1"/>
</dbReference>
<dbReference type="GO" id="GO:0050661">
    <property type="term" value="F:NADP binding"/>
    <property type="evidence" value="ECO:0007669"/>
    <property type="project" value="TreeGrafter"/>
</dbReference>
<dbReference type="InterPro" id="IPR036291">
    <property type="entry name" value="NAD(P)-bd_dom_sf"/>
</dbReference>
<dbReference type="SUPFAM" id="SSF53223">
    <property type="entry name" value="Aminoacid dehydrogenase-like, N-terminal domain"/>
    <property type="match status" value="1"/>
</dbReference>
<keyword evidence="2 5" id="KW-0560">Oxidoreductase</keyword>
<dbReference type="GO" id="GO:0004764">
    <property type="term" value="F:shikimate 3-dehydrogenase (NADP+) activity"/>
    <property type="evidence" value="ECO:0007669"/>
    <property type="project" value="UniProtKB-EC"/>
</dbReference>
<name>A0AAU7QQI0_9FLAO</name>
<dbReference type="PANTHER" id="PTHR21089:SF1">
    <property type="entry name" value="BIFUNCTIONAL 3-DEHYDROQUINATE DEHYDRATASE_SHIKIMATE DEHYDROGENASE, CHLOROPLASTIC"/>
    <property type="match status" value="1"/>
</dbReference>
<comment type="pathway">
    <text evidence="1">Metabolic intermediate biosynthesis; chorismate biosynthesis; chorismate from D-erythrose 4-phosphate and phosphoenolpyruvate: step 4/7.</text>
</comment>
<evidence type="ECO:0000259" key="4">
    <source>
        <dbReference type="Pfam" id="PF08501"/>
    </source>
</evidence>
<dbReference type="PANTHER" id="PTHR21089">
    <property type="entry name" value="SHIKIMATE DEHYDROGENASE"/>
    <property type="match status" value="1"/>
</dbReference>
<evidence type="ECO:0000313" key="5">
    <source>
        <dbReference type="EMBL" id="XBT18254.1"/>
    </source>
</evidence>
<proteinExistence type="predicted"/>
<dbReference type="AlphaFoldDB" id="A0AAU7QQI0"/>
<feature type="domain" description="Shikimate dehydrogenase substrate binding N-terminal" evidence="4">
    <location>
        <begin position="8"/>
        <end position="90"/>
    </location>
</feature>
<evidence type="ECO:0000256" key="3">
    <source>
        <dbReference type="ARBA" id="ARBA00023141"/>
    </source>
</evidence>
<evidence type="ECO:0000256" key="1">
    <source>
        <dbReference type="ARBA" id="ARBA00004871"/>
    </source>
</evidence>
<gene>
    <name evidence="5" type="primary">aroE</name>
    <name evidence="5" type="ORF">ABNO52_00530</name>
</gene>
<dbReference type="Gene3D" id="3.40.50.720">
    <property type="entry name" value="NAD(P)-binding Rossmann-like Domain"/>
    <property type="match status" value="1"/>
</dbReference>
<keyword evidence="3" id="KW-0057">Aromatic amino acid biosynthesis</keyword>
<dbReference type="EMBL" id="CP157893">
    <property type="protein sequence ID" value="XBT18254.1"/>
    <property type="molecule type" value="Genomic_DNA"/>
</dbReference>